<evidence type="ECO:0000313" key="16">
    <source>
        <dbReference type="EMBL" id="MDC4183063.1"/>
    </source>
</evidence>
<evidence type="ECO:0000256" key="6">
    <source>
        <dbReference type="ARBA" id="ARBA00022723"/>
    </source>
</evidence>
<reference evidence="16" key="1">
    <citation type="submission" date="2021-11" db="EMBL/GenBank/DDBJ databases">
        <title>Description of Mycoplasma bradburyaesp. nov.from sea birds: a tribute to a great mycoplasmologist.</title>
        <authorList>
            <person name="Ramirez A.S."/>
            <person name="Poveda C."/>
            <person name="Suarez-Perez A."/>
            <person name="Rosales R.S."/>
            <person name="Dijkman R."/>
            <person name="Feberwee A."/>
            <person name="Spergser J."/>
            <person name="Szostak M.P."/>
            <person name="Ressel L."/>
            <person name="Calabuig P."/>
            <person name="Catania S."/>
            <person name="Gobbo F."/>
            <person name="Timofte D."/>
            <person name="Poveda J.B."/>
        </authorList>
    </citation>
    <scope>NUCLEOTIDE SEQUENCE</scope>
    <source>
        <strain evidence="16">T264</strain>
    </source>
</reference>
<dbReference type="SMART" id="SM00471">
    <property type="entry name" value="HDc"/>
    <property type="match status" value="1"/>
</dbReference>
<dbReference type="Pfam" id="PF01467">
    <property type="entry name" value="CTP_transf_like"/>
    <property type="match status" value="1"/>
</dbReference>
<keyword evidence="3 14" id="KW-0662">Pyridine nucleotide biosynthesis</keyword>
<gene>
    <name evidence="14" type="primary">nadD</name>
    <name evidence="16" type="ORF">LNO71_00185</name>
</gene>
<keyword evidence="5 14" id="KW-0548">Nucleotidyltransferase</keyword>
<proteinExistence type="inferred from homology"/>
<comment type="function">
    <text evidence="1 14">Catalyzes the reversible adenylation of nicotinate mononucleotide (NaMN) to nicotinic acid adenine dinucleotide (NaAD).</text>
</comment>
<comment type="similarity">
    <text evidence="14">Belongs to the NadD family.</text>
</comment>
<keyword evidence="4 14" id="KW-0808">Transferase</keyword>
<dbReference type="SUPFAM" id="SSF52374">
    <property type="entry name" value="Nucleotidylyl transferase"/>
    <property type="match status" value="1"/>
</dbReference>
<dbReference type="PANTHER" id="PTHR39321">
    <property type="entry name" value="NICOTINATE-NUCLEOTIDE ADENYLYLTRANSFERASE-RELATED"/>
    <property type="match status" value="1"/>
</dbReference>
<keyword evidence="6" id="KW-0479">Metal-binding</keyword>
<accession>A0AAW6HR82</accession>
<evidence type="ECO:0000256" key="13">
    <source>
        <dbReference type="ARBA" id="ARBA00049417"/>
    </source>
</evidence>
<comment type="pathway">
    <text evidence="2 14">Cofactor biosynthesis; NAD(+) biosynthesis; deamido-NAD(+) from nicotinate D-ribonucleotide: step 1/1.</text>
</comment>
<organism evidence="16 17">
    <name type="scientific">Mycoplasma bradburyae</name>
    <dbReference type="NCBI Taxonomy" id="2963128"/>
    <lineage>
        <taxon>Bacteria</taxon>
        <taxon>Bacillati</taxon>
        <taxon>Mycoplasmatota</taxon>
        <taxon>Mollicutes</taxon>
        <taxon>Mycoplasmataceae</taxon>
        <taxon>Mycoplasma</taxon>
    </lineage>
</organism>
<dbReference type="SUPFAM" id="SSF109604">
    <property type="entry name" value="HD-domain/PDEase-like"/>
    <property type="match status" value="1"/>
</dbReference>
<evidence type="ECO:0000313" key="17">
    <source>
        <dbReference type="Proteomes" id="UP001216384"/>
    </source>
</evidence>
<dbReference type="Gene3D" id="3.40.50.620">
    <property type="entry name" value="HUPs"/>
    <property type="match status" value="1"/>
</dbReference>
<evidence type="ECO:0000256" key="1">
    <source>
        <dbReference type="ARBA" id="ARBA00002324"/>
    </source>
</evidence>
<dbReference type="InterPro" id="IPR003607">
    <property type="entry name" value="HD/PDEase_dom"/>
</dbReference>
<dbReference type="EC" id="2.7.7.18" evidence="14"/>
<dbReference type="GO" id="GO:0004515">
    <property type="term" value="F:nicotinate-nucleotide adenylyltransferase activity"/>
    <property type="evidence" value="ECO:0007669"/>
    <property type="project" value="UniProtKB-UniRule"/>
</dbReference>
<keyword evidence="8" id="KW-0378">Hydrolase</keyword>
<keyword evidence="9 14" id="KW-0067">ATP-binding</keyword>
<dbReference type="Pfam" id="PF01966">
    <property type="entry name" value="HD"/>
    <property type="match status" value="1"/>
</dbReference>
<evidence type="ECO:0000256" key="5">
    <source>
        <dbReference type="ARBA" id="ARBA00022695"/>
    </source>
</evidence>
<evidence type="ECO:0000256" key="2">
    <source>
        <dbReference type="ARBA" id="ARBA00005019"/>
    </source>
</evidence>
<dbReference type="GO" id="GO:0046872">
    <property type="term" value="F:metal ion binding"/>
    <property type="evidence" value="ECO:0007669"/>
    <property type="project" value="UniProtKB-KW"/>
</dbReference>
<dbReference type="Proteomes" id="UP001216384">
    <property type="component" value="Unassembled WGS sequence"/>
</dbReference>
<dbReference type="CDD" id="cd00077">
    <property type="entry name" value="HDc"/>
    <property type="match status" value="1"/>
</dbReference>
<dbReference type="RefSeq" id="WP_255045732.1">
    <property type="nucleotide sequence ID" value="NZ_CP101415.1"/>
</dbReference>
<comment type="catalytic activity">
    <reaction evidence="12 14">
        <text>nicotinate beta-D-ribonucleotide + ATP + H(+) = deamido-NAD(+) + diphosphate</text>
        <dbReference type="Rhea" id="RHEA:22860"/>
        <dbReference type="ChEBI" id="CHEBI:15378"/>
        <dbReference type="ChEBI" id="CHEBI:30616"/>
        <dbReference type="ChEBI" id="CHEBI:33019"/>
        <dbReference type="ChEBI" id="CHEBI:57502"/>
        <dbReference type="ChEBI" id="CHEBI:58437"/>
        <dbReference type="EC" id="2.7.7.18"/>
    </reaction>
</comment>
<dbReference type="PROSITE" id="PS51831">
    <property type="entry name" value="HD"/>
    <property type="match status" value="1"/>
</dbReference>
<evidence type="ECO:0000256" key="7">
    <source>
        <dbReference type="ARBA" id="ARBA00022741"/>
    </source>
</evidence>
<dbReference type="NCBIfam" id="TIGR00125">
    <property type="entry name" value="cyt_tran_rel"/>
    <property type="match status" value="1"/>
</dbReference>
<dbReference type="PANTHER" id="PTHR39321:SF3">
    <property type="entry name" value="PHOSPHOPANTETHEINE ADENYLYLTRANSFERASE"/>
    <property type="match status" value="1"/>
</dbReference>
<keyword evidence="11 14" id="KW-0520">NAD</keyword>
<evidence type="ECO:0000256" key="12">
    <source>
        <dbReference type="ARBA" id="ARBA00048721"/>
    </source>
</evidence>
<evidence type="ECO:0000256" key="4">
    <source>
        <dbReference type="ARBA" id="ARBA00022679"/>
    </source>
</evidence>
<evidence type="ECO:0000259" key="15">
    <source>
        <dbReference type="PROSITE" id="PS51831"/>
    </source>
</evidence>
<evidence type="ECO:0000256" key="8">
    <source>
        <dbReference type="ARBA" id="ARBA00022801"/>
    </source>
</evidence>
<dbReference type="Gene3D" id="1.10.3210.10">
    <property type="entry name" value="Hypothetical protein af1432"/>
    <property type="match status" value="1"/>
</dbReference>
<evidence type="ECO:0000256" key="14">
    <source>
        <dbReference type="HAMAP-Rule" id="MF_00244"/>
    </source>
</evidence>
<dbReference type="InterPro" id="IPR005249">
    <property type="entry name" value="YqeK"/>
</dbReference>
<comment type="caution">
    <text evidence="16">The sequence shown here is derived from an EMBL/GenBank/DDBJ whole genome shotgun (WGS) entry which is preliminary data.</text>
</comment>
<evidence type="ECO:0000256" key="10">
    <source>
        <dbReference type="ARBA" id="ARBA00023004"/>
    </source>
</evidence>
<dbReference type="HAMAP" id="MF_00244">
    <property type="entry name" value="NaMN_adenylyltr"/>
    <property type="match status" value="1"/>
</dbReference>
<dbReference type="CDD" id="cd02165">
    <property type="entry name" value="NMNAT"/>
    <property type="match status" value="1"/>
</dbReference>
<keyword evidence="7 14" id="KW-0547">Nucleotide-binding</keyword>
<dbReference type="GO" id="GO:0008803">
    <property type="term" value="F:bis(5'-nucleosyl)-tetraphosphatase (symmetrical) activity"/>
    <property type="evidence" value="ECO:0007669"/>
    <property type="project" value="UniProtKB-EC"/>
</dbReference>
<comment type="catalytic activity">
    <reaction evidence="13">
        <text>P(1),P(4)-bis(5'-adenosyl) tetraphosphate + H2O = 2 ADP + 2 H(+)</text>
        <dbReference type="Rhea" id="RHEA:24252"/>
        <dbReference type="ChEBI" id="CHEBI:15377"/>
        <dbReference type="ChEBI" id="CHEBI:15378"/>
        <dbReference type="ChEBI" id="CHEBI:58141"/>
        <dbReference type="ChEBI" id="CHEBI:456216"/>
        <dbReference type="EC" id="3.6.1.41"/>
    </reaction>
</comment>
<dbReference type="EMBL" id="JAJHZP010000001">
    <property type="protein sequence ID" value="MDC4183063.1"/>
    <property type="molecule type" value="Genomic_DNA"/>
</dbReference>
<evidence type="ECO:0000256" key="9">
    <source>
        <dbReference type="ARBA" id="ARBA00022840"/>
    </source>
</evidence>
<dbReference type="GO" id="GO:0005524">
    <property type="term" value="F:ATP binding"/>
    <property type="evidence" value="ECO:0007669"/>
    <property type="project" value="UniProtKB-KW"/>
</dbReference>
<evidence type="ECO:0000256" key="3">
    <source>
        <dbReference type="ARBA" id="ARBA00022642"/>
    </source>
</evidence>
<dbReference type="NCBIfam" id="NF005519">
    <property type="entry name" value="PRK07152.1"/>
    <property type="match status" value="1"/>
</dbReference>
<name>A0AAW6HR82_9MOLU</name>
<feature type="domain" description="HD" evidence="15">
    <location>
        <begin position="199"/>
        <end position="319"/>
    </location>
</feature>
<dbReference type="InterPro" id="IPR014729">
    <property type="entry name" value="Rossmann-like_a/b/a_fold"/>
</dbReference>
<dbReference type="GO" id="GO:0009435">
    <property type="term" value="P:NAD+ biosynthetic process"/>
    <property type="evidence" value="ECO:0007669"/>
    <property type="project" value="UniProtKB-UniRule"/>
</dbReference>
<dbReference type="AlphaFoldDB" id="A0AAW6HR82"/>
<sequence>MKKIIIFGGSFNPIHNGHVHIATKALEQLNADRIYFVPTYKSTFKEAFKISDIHRKRMIQNIVKKNDKFHFNWYELNIQNEKSYLTVKYFKEKFQDAQIYFLIGSDNLEKFHLWDEAETMAKDCQMLYYLRNNEFKDHENIKKFNFLKIDGENLDISSTNIRNGTQVINCIDETNLDYINDNGLYITDRLEHFLKSSTRYEHCLRVGNLARRFAHFNYPNLSQKAYIAGCYHDLAKELDEKTMLYYRDKFDKNINPEPYENDSDYRVLHGYVAAWILKNQFGYQDEELLNSIYYHTIINTEEPTPLEKIVYLADKLESHRVKQDINRYFKINKAKALAYKNIHQAFQLTHDQIRKYVQMKNEQK</sequence>
<dbReference type="NCBIfam" id="TIGR00482">
    <property type="entry name" value="nicotinate (nicotinamide) nucleotide adenylyltransferase"/>
    <property type="match status" value="1"/>
</dbReference>
<dbReference type="InterPro" id="IPR006674">
    <property type="entry name" value="HD_domain"/>
</dbReference>
<dbReference type="InterPro" id="IPR004821">
    <property type="entry name" value="Cyt_trans-like"/>
</dbReference>
<dbReference type="InterPro" id="IPR005248">
    <property type="entry name" value="NadD/NMNAT"/>
</dbReference>
<evidence type="ECO:0000256" key="11">
    <source>
        <dbReference type="ARBA" id="ARBA00023027"/>
    </source>
</evidence>
<protein>
    <recommendedName>
        <fullName evidence="14">Probable nicotinate-nucleotide adenylyltransferase</fullName>
        <ecNumber evidence="14">2.7.7.18</ecNumber>
    </recommendedName>
    <alternativeName>
        <fullName evidence="14">Deamido-NAD(+) diphosphorylase</fullName>
    </alternativeName>
    <alternativeName>
        <fullName evidence="14">Deamido-NAD(+) pyrophosphorylase</fullName>
    </alternativeName>
    <alternativeName>
        <fullName evidence="14">Nicotinate mononucleotide adenylyltransferase</fullName>
        <shortName evidence="14">NaMN adenylyltransferase</shortName>
    </alternativeName>
</protein>
<dbReference type="NCBIfam" id="TIGR00488">
    <property type="entry name" value="bis(5'-nucleosyl)-tetraphosphatase (symmetrical) YqeK"/>
    <property type="match status" value="1"/>
</dbReference>
<keyword evidence="10" id="KW-0408">Iron</keyword>